<dbReference type="Gene3D" id="2.170.270.10">
    <property type="entry name" value="SET domain"/>
    <property type="match status" value="1"/>
</dbReference>
<dbReference type="Proteomes" id="UP001295444">
    <property type="component" value="Chromosome 13"/>
</dbReference>
<dbReference type="PANTHER" id="PTHR14112:SF1">
    <property type="entry name" value="KRAB-RELATED DOMAIN-CONTAINING PROTEIN"/>
    <property type="match status" value="1"/>
</dbReference>
<dbReference type="Pfam" id="PF21549">
    <property type="entry name" value="PRDM2_PR"/>
    <property type="match status" value="1"/>
</dbReference>
<dbReference type="InterPro" id="IPR001214">
    <property type="entry name" value="SET_dom"/>
</dbReference>
<proteinExistence type="predicted"/>
<dbReference type="AlphaFoldDB" id="A0AAD1TGQ3"/>
<protein>
    <recommendedName>
        <fullName evidence="2">SET domain-containing protein</fullName>
    </recommendedName>
</protein>
<gene>
    <name evidence="3" type="ORF">PECUL_23A005566</name>
</gene>
<feature type="domain" description="SET" evidence="2">
    <location>
        <begin position="223"/>
        <end position="273"/>
    </location>
</feature>
<dbReference type="PANTHER" id="PTHR14112">
    <property type="entry name" value="SYNOVIAL SARCOMA, X MEMBER"/>
    <property type="match status" value="1"/>
</dbReference>
<dbReference type="EMBL" id="OW240924">
    <property type="protein sequence ID" value="CAH2326791.1"/>
    <property type="molecule type" value="Genomic_DNA"/>
</dbReference>
<evidence type="ECO:0000313" key="4">
    <source>
        <dbReference type="Proteomes" id="UP001295444"/>
    </source>
</evidence>
<dbReference type="InterPro" id="IPR046341">
    <property type="entry name" value="SET_dom_sf"/>
</dbReference>
<organism evidence="3 4">
    <name type="scientific">Pelobates cultripes</name>
    <name type="common">Western spadefoot toad</name>
    <dbReference type="NCBI Taxonomy" id="61616"/>
    <lineage>
        <taxon>Eukaryota</taxon>
        <taxon>Metazoa</taxon>
        <taxon>Chordata</taxon>
        <taxon>Craniata</taxon>
        <taxon>Vertebrata</taxon>
        <taxon>Euteleostomi</taxon>
        <taxon>Amphibia</taxon>
        <taxon>Batrachia</taxon>
        <taxon>Anura</taxon>
        <taxon>Pelobatoidea</taxon>
        <taxon>Pelobatidae</taxon>
        <taxon>Pelobates</taxon>
    </lineage>
</organism>
<accession>A0AAD1TGQ3</accession>
<reference evidence="3" key="1">
    <citation type="submission" date="2022-03" db="EMBL/GenBank/DDBJ databases">
        <authorList>
            <person name="Alioto T."/>
            <person name="Alioto T."/>
            <person name="Gomez Garrido J."/>
        </authorList>
    </citation>
    <scope>NUCLEOTIDE SEQUENCE</scope>
</reference>
<evidence type="ECO:0000259" key="2">
    <source>
        <dbReference type="Pfam" id="PF21549"/>
    </source>
</evidence>
<evidence type="ECO:0000313" key="3">
    <source>
        <dbReference type="EMBL" id="CAH2326791.1"/>
    </source>
</evidence>
<name>A0AAD1TGQ3_PELCU</name>
<evidence type="ECO:0000256" key="1">
    <source>
        <dbReference type="SAM" id="MobiDB-lite"/>
    </source>
</evidence>
<sequence length="285" mass="32302">MADWEKVRYKNLKQNFEKLLDIGFKVPKPKFMTKKHQSTETSAIDEDEEWTPKLKTNCRKVKAANKLNKKRQGKKVDDLSQDMSTVLVNRGYRSEQNSQAMHSGRTKKDELKVPFGDTKSPPKTQPKMVAKPSHKYRKVSKAVSENQGVDKPCSSTYSLRSKARKLYIEIEEPQDDDYLFCEECQSFFIKKCPVHGAPSFIQDSAVELGKENRAALTLPPAMTIKLSSIPRAGLGVWNQATILPKGTHFGPYEGVITEEDTATTSGYSWQVESSICRILSMFKNK</sequence>
<keyword evidence="4" id="KW-1185">Reference proteome</keyword>
<feature type="region of interest" description="Disordered" evidence="1">
    <location>
        <begin position="93"/>
        <end position="132"/>
    </location>
</feature>